<comment type="caution">
    <text evidence="3">The sequence shown here is derived from an EMBL/GenBank/DDBJ whole genome shotgun (WGS) entry which is preliminary data.</text>
</comment>
<dbReference type="Proteomes" id="UP001183648">
    <property type="component" value="Unassembled WGS sequence"/>
</dbReference>
<keyword evidence="1 3" id="KW-0378">Hydrolase</keyword>
<reference evidence="3 4" key="1">
    <citation type="submission" date="2023-07" db="EMBL/GenBank/DDBJ databases">
        <title>Sequencing the genomes of 1000 actinobacteria strains.</title>
        <authorList>
            <person name="Klenk H.-P."/>
        </authorList>
    </citation>
    <scope>NUCLEOTIDE SEQUENCE [LARGE SCALE GENOMIC DNA]</scope>
    <source>
        <strain evidence="3 4">DSM 19426</strain>
    </source>
</reference>
<dbReference type="RefSeq" id="WP_310298142.1">
    <property type="nucleotide sequence ID" value="NZ_BAAAPS010000002.1"/>
</dbReference>
<dbReference type="InterPro" id="IPR015797">
    <property type="entry name" value="NUDIX_hydrolase-like_dom_sf"/>
</dbReference>
<dbReference type="GO" id="GO:0047631">
    <property type="term" value="F:ADP-ribose diphosphatase activity"/>
    <property type="evidence" value="ECO:0007669"/>
    <property type="project" value="UniProtKB-EC"/>
</dbReference>
<organism evidence="3 4">
    <name type="scientific">Nocardioides marmoribigeumensis</name>
    <dbReference type="NCBI Taxonomy" id="433649"/>
    <lineage>
        <taxon>Bacteria</taxon>
        <taxon>Bacillati</taxon>
        <taxon>Actinomycetota</taxon>
        <taxon>Actinomycetes</taxon>
        <taxon>Propionibacteriales</taxon>
        <taxon>Nocardioidaceae</taxon>
        <taxon>Nocardioides</taxon>
    </lineage>
</organism>
<dbReference type="InterPro" id="IPR000086">
    <property type="entry name" value="NUDIX_hydrolase_dom"/>
</dbReference>
<dbReference type="EMBL" id="JAVDYG010000001">
    <property type="protein sequence ID" value="MDR7360934.1"/>
    <property type="molecule type" value="Genomic_DNA"/>
</dbReference>
<evidence type="ECO:0000313" key="3">
    <source>
        <dbReference type="EMBL" id="MDR7360934.1"/>
    </source>
</evidence>
<dbReference type="PROSITE" id="PS51462">
    <property type="entry name" value="NUDIX"/>
    <property type="match status" value="1"/>
</dbReference>
<dbReference type="PANTHER" id="PTHR11839:SF31">
    <property type="entry name" value="ADP-RIBOSE PYROPHOSPHATASE"/>
    <property type="match status" value="1"/>
</dbReference>
<feature type="domain" description="Nudix hydrolase" evidence="2">
    <location>
        <begin position="60"/>
        <end position="200"/>
    </location>
</feature>
<accession>A0ABU2BU95</accession>
<dbReference type="SUPFAM" id="SSF55811">
    <property type="entry name" value="Nudix"/>
    <property type="match status" value="1"/>
</dbReference>
<evidence type="ECO:0000259" key="2">
    <source>
        <dbReference type="PROSITE" id="PS51462"/>
    </source>
</evidence>
<gene>
    <name evidence="3" type="ORF">J2S63_000487</name>
</gene>
<keyword evidence="4" id="KW-1185">Reference proteome</keyword>
<dbReference type="Pfam" id="PF00293">
    <property type="entry name" value="NUDIX"/>
    <property type="match status" value="1"/>
</dbReference>
<evidence type="ECO:0000313" key="4">
    <source>
        <dbReference type="Proteomes" id="UP001183648"/>
    </source>
</evidence>
<evidence type="ECO:0000256" key="1">
    <source>
        <dbReference type="ARBA" id="ARBA00022801"/>
    </source>
</evidence>
<name>A0ABU2BU95_9ACTN</name>
<dbReference type="PANTHER" id="PTHR11839">
    <property type="entry name" value="UDP/ADP-SUGAR PYROPHOSPHATASE"/>
    <property type="match status" value="1"/>
</dbReference>
<dbReference type="Gene3D" id="3.90.79.10">
    <property type="entry name" value="Nucleoside Triphosphate Pyrophosphohydrolase"/>
    <property type="match status" value="1"/>
</dbReference>
<proteinExistence type="predicted"/>
<dbReference type="CDD" id="cd24158">
    <property type="entry name" value="NUDIX_ADPRase_Rv1700"/>
    <property type="match status" value="1"/>
</dbReference>
<sequence length="211" mass="23110">MTAHLGDGTTELGAPDLVDEPQVWPVHASADIWRGSAPFAVRRDEISRPGHAEQFGRVVVEHPGAVVVLALDEDGRALVLRQYRHPIGRRMVELPAGLLDVPGEDPLVAAQRELLEEAGLEAGHWTHLSSMHTSPGISAELIEVYLAQGLRAVPDRGGFEPEHEEADMTVHWVPFDDLVDAVLERRLTDGPLAVAVLTHVLLDRRHRDTAS</sequence>
<dbReference type="EC" id="3.6.1.13" evidence="3"/>
<protein>
    <submittedName>
        <fullName evidence="3">ADP-ribose pyrophosphatase</fullName>
        <ecNumber evidence="3">3.6.1.13</ecNumber>
    </submittedName>
</protein>